<dbReference type="GO" id="GO:0005975">
    <property type="term" value="P:carbohydrate metabolic process"/>
    <property type="evidence" value="ECO:0007669"/>
    <property type="project" value="InterPro"/>
</dbReference>
<evidence type="ECO:0000256" key="4">
    <source>
        <dbReference type="SAM" id="MobiDB-lite"/>
    </source>
</evidence>
<evidence type="ECO:0000313" key="5">
    <source>
        <dbReference type="EMBL" id="PVD32099.1"/>
    </source>
</evidence>
<comment type="caution">
    <text evidence="5">The sequence shown here is derived from an EMBL/GenBank/DDBJ whole genome shotgun (WGS) entry which is preliminary data.</text>
</comment>
<evidence type="ECO:0000313" key="6">
    <source>
        <dbReference type="Proteomes" id="UP000245119"/>
    </source>
</evidence>
<dbReference type="GO" id="GO:0032580">
    <property type="term" value="C:Golgi cisterna membrane"/>
    <property type="evidence" value="ECO:0007669"/>
    <property type="project" value="UniProtKB-SubCell"/>
</dbReference>
<proteinExistence type="inferred from homology"/>
<dbReference type="EMBL" id="PZQS01000004">
    <property type="protein sequence ID" value="PVD32099.1"/>
    <property type="molecule type" value="Genomic_DNA"/>
</dbReference>
<keyword evidence="3" id="KW-0325">Glycoprotein</keyword>
<dbReference type="CDD" id="cd11301">
    <property type="entry name" value="Fut1_Fut2_like"/>
    <property type="match status" value="3"/>
</dbReference>
<comment type="pathway">
    <text evidence="3">Protein modification; protein glycosylation.</text>
</comment>
<sequence>FLSQRINWRKSPVVSPETNVSLPTVNFFLDNTTLFATLNVVPHNNFNILTALTSTSSSTGHPVTTPTKGHVSHSSYTFPGGTNKTGVTVPSDPLIATKVLCISFKGRLGNQLFQYASVLGIALKTKRIPVYLGKTLLSDVLRNTSLIDTSSRYADRCKNFFLKEEGSCKFFPKYFELDSKRDYRIGEYLQSWRYFAQHEAEVRHALTFKDTIVSQAHQTVDYLRKKFNRTLTGIHVRRGDYLRYSDGRYKTAPVEYLLHAMDYVRKRFRDVVFVVSSDDLEWCSQQFANKIDVTLLQHQSSPAVVMMILASLDHMIMTVGTYGWWASFLNPGITVYYRDFVNPVDFKSWRYFTEHEAEVRHALTFKDTIVSQARQTVDSLRQKFNRTLTGIHVRRGDYLIDRKTAPVEYLLHAMDYVRKRFRDVVFVVSSDDIEWCRQQFSNKSEVTVLQHQSSPAVDMMILASLDHMIMTATRGGVRGWQMGRPPQALLSQAPHFSPEFLSKKINWRKSSVVSSETNASLPTVNSLLDNTTVFATLNVVPHNNFDILTALTSTSSSTGHPVTTPTNGHVSHSSYTSPRGTNTTGVTVSSDPLIATKVLCISFIGRLGNQLFQYASVLGIALRTKRIPVYLGETFLSDVLRNTSLIDASSRYAHRCEDVFLMEEGCCKFFTEYFELNSSRDYRIGEYLQSWRYFTEHEAEVRHALTFKDTIVSQAQQTVDSLRQKFNRTLTGIHVRRGDYLIDRKTAPVEYLLHAMDYVRKRFREVVFVVSSDDLEWCSQQLANESDVTLLQHQSSPAVDMMILASLDHMIMTVGTYGWWASFLNPGITVYYRDFVDPDTDLATLFNPNGTDYYLCSFYTIDRPQHNDTELADLLR</sequence>
<dbReference type="Pfam" id="PF01531">
    <property type="entry name" value="Glyco_transf_11"/>
    <property type="match status" value="3"/>
</dbReference>
<keyword evidence="3" id="KW-0812">Transmembrane</keyword>
<dbReference type="AlphaFoldDB" id="A0A2T7PF99"/>
<dbReference type="OrthoDB" id="6090518at2759"/>
<reference evidence="5 6" key="1">
    <citation type="submission" date="2018-04" db="EMBL/GenBank/DDBJ databases">
        <title>The genome of golden apple snail Pomacea canaliculata provides insight into stress tolerance and invasive adaptation.</title>
        <authorList>
            <person name="Liu C."/>
            <person name="Liu B."/>
            <person name="Ren Y."/>
            <person name="Zhang Y."/>
            <person name="Wang H."/>
            <person name="Li S."/>
            <person name="Jiang F."/>
            <person name="Yin L."/>
            <person name="Zhang G."/>
            <person name="Qian W."/>
            <person name="Fan W."/>
        </authorList>
    </citation>
    <scope>NUCLEOTIDE SEQUENCE [LARGE SCALE GENOMIC DNA]</scope>
    <source>
        <strain evidence="5">SZHN2017</strain>
        <tissue evidence="5">Muscle</tissue>
    </source>
</reference>
<dbReference type="STRING" id="400727.A0A2T7PF99"/>
<name>A0A2T7PF99_POMCA</name>
<protein>
    <recommendedName>
        <fullName evidence="3">L-Fucosyltransferase</fullName>
        <ecNumber evidence="3">2.4.1.-</ecNumber>
    </recommendedName>
</protein>
<evidence type="ECO:0000256" key="2">
    <source>
        <dbReference type="ARBA" id="ARBA00022679"/>
    </source>
</evidence>
<keyword evidence="3" id="KW-0735">Signal-anchor</keyword>
<dbReference type="EC" id="2.4.1.-" evidence="3"/>
<feature type="non-terminal residue" evidence="5">
    <location>
        <position position="1"/>
    </location>
</feature>
<feature type="compositionally biased region" description="Polar residues" evidence="4">
    <location>
        <begin position="559"/>
        <end position="584"/>
    </location>
</feature>
<keyword evidence="1 3" id="KW-0328">Glycosyltransferase</keyword>
<organism evidence="5 6">
    <name type="scientific">Pomacea canaliculata</name>
    <name type="common">Golden apple snail</name>
    <dbReference type="NCBI Taxonomy" id="400727"/>
    <lineage>
        <taxon>Eukaryota</taxon>
        <taxon>Metazoa</taxon>
        <taxon>Spiralia</taxon>
        <taxon>Lophotrochozoa</taxon>
        <taxon>Mollusca</taxon>
        <taxon>Gastropoda</taxon>
        <taxon>Caenogastropoda</taxon>
        <taxon>Architaenioglossa</taxon>
        <taxon>Ampullarioidea</taxon>
        <taxon>Ampullariidae</taxon>
        <taxon>Pomacea</taxon>
    </lineage>
</organism>
<dbReference type="InterPro" id="IPR002516">
    <property type="entry name" value="Glyco_trans_11"/>
</dbReference>
<dbReference type="UniPathway" id="UPA00378"/>
<keyword evidence="2 3" id="KW-0808">Transferase</keyword>
<dbReference type="PANTHER" id="PTHR11927">
    <property type="entry name" value="GALACTOSIDE 2-L-FUCOSYLTRANSFERASE"/>
    <property type="match status" value="1"/>
</dbReference>
<accession>A0A2T7PF99</accession>
<comment type="similarity">
    <text evidence="3">Belongs to the glycosyltransferase 11 family.</text>
</comment>
<dbReference type="Proteomes" id="UP000245119">
    <property type="component" value="Linkage Group LG4"/>
</dbReference>
<keyword evidence="6" id="KW-1185">Reference proteome</keyword>
<evidence type="ECO:0000256" key="1">
    <source>
        <dbReference type="ARBA" id="ARBA00022676"/>
    </source>
</evidence>
<keyword evidence="3" id="KW-0333">Golgi apparatus</keyword>
<gene>
    <name evidence="5" type="ORF">C0Q70_07527</name>
</gene>
<evidence type="ECO:0000256" key="3">
    <source>
        <dbReference type="RuleBase" id="RU363129"/>
    </source>
</evidence>
<dbReference type="PANTHER" id="PTHR11927:SF9">
    <property type="entry name" value="L-FUCOSYLTRANSFERASE"/>
    <property type="match status" value="1"/>
</dbReference>
<dbReference type="GO" id="GO:0008107">
    <property type="term" value="F:galactoside 2-alpha-L-fucosyltransferase activity"/>
    <property type="evidence" value="ECO:0007669"/>
    <property type="project" value="InterPro"/>
</dbReference>
<feature type="region of interest" description="Disordered" evidence="4">
    <location>
        <begin position="556"/>
        <end position="584"/>
    </location>
</feature>
<comment type="subcellular location">
    <subcellularLocation>
        <location evidence="3">Golgi apparatus</location>
        <location evidence="3">Golgi stack membrane</location>
        <topology evidence="3">Single-pass type II membrane protein</topology>
    </subcellularLocation>
</comment>